<sequence>MTGIVAALVALAGCVGSAGVSTWEYRSGPGFETERISSSRIQASTDEGLASEACTSVERRQLGPSGPAFGSAATACRPIPRIAP</sequence>
<evidence type="ECO:0000313" key="2">
    <source>
        <dbReference type="Proteomes" id="UP000818323"/>
    </source>
</evidence>
<comment type="caution">
    <text evidence="1">The sequence shown here is derived from an EMBL/GenBank/DDBJ whole genome shotgun (WGS) entry which is preliminary data.</text>
</comment>
<evidence type="ECO:0000313" key="1">
    <source>
        <dbReference type="EMBL" id="NBJ26047.1"/>
    </source>
</evidence>
<evidence type="ECO:0008006" key="3">
    <source>
        <dbReference type="Google" id="ProtNLM"/>
    </source>
</evidence>
<dbReference type="RefSeq" id="WP_161724160.1">
    <property type="nucleotide sequence ID" value="NZ_JAAAXI010000012.1"/>
</dbReference>
<organism evidence="1 2">
    <name type="scientific">Microvirga arsenatis</name>
    <dbReference type="NCBI Taxonomy" id="2692265"/>
    <lineage>
        <taxon>Bacteria</taxon>
        <taxon>Pseudomonadati</taxon>
        <taxon>Pseudomonadota</taxon>
        <taxon>Alphaproteobacteria</taxon>
        <taxon>Hyphomicrobiales</taxon>
        <taxon>Methylobacteriaceae</taxon>
        <taxon>Microvirga</taxon>
    </lineage>
</organism>
<proteinExistence type="predicted"/>
<accession>A0ABW9Z0H3</accession>
<keyword evidence="2" id="KW-1185">Reference proteome</keyword>
<dbReference type="EMBL" id="JAAAXJ010000010">
    <property type="protein sequence ID" value="NBJ26047.1"/>
    <property type="molecule type" value="Genomic_DNA"/>
</dbReference>
<gene>
    <name evidence="1" type="ORF">GR303_16985</name>
</gene>
<dbReference type="Proteomes" id="UP000818323">
    <property type="component" value="Unassembled WGS sequence"/>
</dbReference>
<protein>
    <recommendedName>
        <fullName evidence="3">Lipoprotein</fullName>
    </recommendedName>
</protein>
<reference evidence="1 2" key="1">
    <citation type="submission" date="2020-01" db="EMBL/GenBank/DDBJ databases">
        <title>Microvirga sp. nov., an arsenate reduction bacterium isolated from Tibet hotspring sediments.</title>
        <authorList>
            <person name="Yuan C.-G."/>
        </authorList>
    </citation>
    <scope>NUCLEOTIDE SEQUENCE [LARGE SCALE GENOMIC DNA]</scope>
    <source>
        <strain evidence="1 2">SYSU G3D203</strain>
    </source>
</reference>
<name>A0ABW9Z0H3_9HYPH</name>